<gene>
    <name evidence="1" type="ORF">B6S08_00190</name>
</gene>
<name>A0A233RF25_9GAMM</name>
<reference evidence="1 2" key="1">
    <citation type="submission" date="2017-08" db="EMBL/GenBank/DDBJ databases">
        <title>A Genome Sequence of Oceanimonas doudoroffii ATCC 27123T.</title>
        <authorList>
            <person name="Brennan M.A."/>
            <person name="Maclea K.S."/>
            <person name="Mcclelland W.D."/>
            <person name="Trachtenberg A.M."/>
        </authorList>
    </citation>
    <scope>NUCLEOTIDE SEQUENCE [LARGE SCALE GENOMIC DNA]</scope>
    <source>
        <strain evidence="1 2">ATCC 27123</strain>
    </source>
</reference>
<organism evidence="1 2">
    <name type="scientific">Oceanimonas doudoroffii</name>
    <dbReference type="NCBI Taxonomy" id="84158"/>
    <lineage>
        <taxon>Bacteria</taxon>
        <taxon>Pseudomonadati</taxon>
        <taxon>Pseudomonadota</taxon>
        <taxon>Gammaproteobacteria</taxon>
        <taxon>Aeromonadales</taxon>
        <taxon>Aeromonadaceae</taxon>
        <taxon>Oceanimonas</taxon>
    </lineage>
</organism>
<dbReference type="EMBL" id="NBIM01000001">
    <property type="protein sequence ID" value="OXY81993.1"/>
    <property type="molecule type" value="Genomic_DNA"/>
</dbReference>
<dbReference type="PANTHER" id="PTHR17985">
    <property type="entry name" value="SER/THR-RICH PROTEIN T10 IN DGCR REGION"/>
    <property type="match status" value="1"/>
</dbReference>
<dbReference type="Proteomes" id="UP000242757">
    <property type="component" value="Unassembled WGS sequence"/>
</dbReference>
<dbReference type="OrthoDB" id="4380123at2"/>
<proteinExistence type="predicted"/>
<evidence type="ECO:0000313" key="2">
    <source>
        <dbReference type="Proteomes" id="UP000242757"/>
    </source>
</evidence>
<dbReference type="RefSeq" id="WP_094198772.1">
    <property type="nucleotide sequence ID" value="NZ_NBIM01000001.1"/>
</dbReference>
<sequence length="259" mass="28162">MCLIAFDWQPASPRLLLLANRDEFYARPTAPAGWWPEQPALWAGRDLQAGGTWLGLTAAGRFAALTNYREGEPRAGRRSRGELVSGFLTGEQTPAGYLRRVLAQGEEYAGFNLLVGDLRAGELHYGGNRPGGEPRALQAGRYGLSNGLLNTPWPKTERLKCGLSGLSAGDEEGALALLSDTTTAPDAALPMTGVPLELERRLSSVFIGGEDYGTRAQTVLSLENGQVRILEQGRGPHGRLLETRRAEWRLASVERMRHA</sequence>
<evidence type="ECO:0000313" key="1">
    <source>
        <dbReference type="EMBL" id="OXY81993.1"/>
    </source>
</evidence>
<keyword evidence="2" id="KW-1185">Reference proteome</keyword>
<dbReference type="Pfam" id="PF05742">
    <property type="entry name" value="TANGO2"/>
    <property type="match status" value="1"/>
</dbReference>
<accession>A0A233RF25</accession>
<comment type="caution">
    <text evidence="1">The sequence shown here is derived from an EMBL/GenBank/DDBJ whole genome shotgun (WGS) entry which is preliminary data.</text>
</comment>
<dbReference type="PANTHER" id="PTHR17985:SF8">
    <property type="entry name" value="TRANSPORT AND GOLGI ORGANIZATION PROTEIN 2 HOMOLOG"/>
    <property type="match status" value="1"/>
</dbReference>
<dbReference type="AlphaFoldDB" id="A0A233RF25"/>
<evidence type="ECO:0008006" key="3">
    <source>
        <dbReference type="Google" id="ProtNLM"/>
    </source>
</evidence>
<dbReference type="InterPro" id="IPR008551">
    <property type="entry name" value="TANGO2"/>
</dbReference>
<protein>
    <recommendedName>
        <fullName evidence="3">NRDE family protein</fullName>
    </recommendedName>
</protein>